<evidence type="ECO:0000313" key="3">
    <source>
        <dbReference type="Proteomes" id="UP000215931"/>
    </source>
</evidence>
<dbReference type="InterPro" id="IPR016181">
    <property type="entry name" value="Acyl_CoA_acyltransferase"/>
</dbReference>
<sequence length="420" mass="48177">MALGLGFQAEHSLAAGPAKTFVTLEHPMTTANIALQIFTDMEAVEAQWRTLEQHADCTVFQLFDWQMEWYRHIGSKEKLIPVIVLGLDDTGVAVFILPLAIERHGLIRRLVWFGSELCDYNSPILATNFSDHVKPGQFGRLWKDIIRTIQDYPQLRFDAVEFYNMPSVVGSQPNPFLDFPVLLANCGGHVATLPEANWDRFYASKFSNSTLHTHRRKAKNLAKQGGGAIRFVDVQEQAEIEWTIAKLIEQKRSSYARMGVHDMFARPGFREFYLAIVANPRLCGVIHVTRLDVAGVPVATGLGLRFNSSYSLVMSSYEDEFAKYSPGRQHIQEMLQYAIGQKMQKFDFTIGDEPYKLAWSDINLPLFFHFDSRTLRGRIVIAARMAIHYVDRWYNQTTLLKPPLRQVLRKTRRSLRRMFI</sequence>
<reference evidence="2 3" key="1">
    <citation type="submission" date="2017-08" db="EMBL/GenBank/DDBJ databases">
        <title>Mesorhizobium wenxinae sp. nov., a novel rhizobial species isolated from root nodules of chickpea (Cicer arietinum L.).</title>
        <authorList>
            <person name="Zhang J."/>
        </authorList>
    </citation>
    <scope>NUCLEOTIDE SEQUENCE [LARGE SCALE GENOMIC DNA]</scope>
    <source>
        <strain evidence="3">WYCCWR 10019</strain>
    </source>
</reference>
<dbReference type="OrthoDB" id="8193702at2"/>
<feature type="domain" description="BioF2-like acetyltransferase" evidence="1">
    <location>
        <begin position="210"/>
        <end position="356"/>
    </location>
</feature>
<gene>
    <name evidence="2" type="ORF">CIT31_30120</name>
</gene>
<dbReference type="RefSeq" id="WP_095521555.1">
    <property type="nucleotide sequence ID" value="NZ_NPKH01000039.1"/>
</dbReference>
<comment type="caution">
    <text evidence="2">The sequence shown here is derived from an EMBL/GenBank/DDBJ whole genome shotgun (WGS) entry which is preliminary data.</text>
</comment>
<protein>
    <recommendedName>
        <fullName evidence="1">BioF2-like acetyltransferase domain-containing protein</fullName>
    </recommendedName>
</protein>
<dbReference type="Pfam" id="PF13480">
    <property type="entry name" value="Acetyltransf_6"/>
    <property type="match status" value="1"/>
</dbReference>
<dbReference type="Proteomes" id="UP000215931">
    <property type="component" value="Unassembled WGS sequence"/>
</dbReference>
<evidence type="ECO:0000259" key="1">
    <source>
        <dbReference type="Pfam" id="PF13480"/>
    </source>
</evidence>
<keyword evidence="3" id="KW-1185">Reference proteome</keyword>
<dbReference type="InterPro" id="IPR038740">
    <property type="entry name" value="BioF2-like_GNAT_dom"/>
</dbReference>
<proteinExistence type="predicted"/>
<accession>A0A271K7M8</accession>
<dbReference type="SUPFAM" id="SSF55729">
    <property type="entry name" value="Acyl-CoA N-acyltransferases (Nat)"/>
    <property type="match status" value="1"/>
</dbReference>
<name>A0A271K7M8_9HYPH</name>
<evidence type="ECO:0000313" key="2">
    <source>
        <dbReference type="EMBL" id="PAP91524.1"/>
    </source>
</evidence>
<dbReference type="AlphaFoldDB" id="A0A271K7M8"/>
<organism evidence="2 3">
    <name type="scientific">Mesorhizobium wenxiniae</name>
    <dbReference type="NCBI Taxonomy" id="2014805"/>
    <lineage>
        <taxon>Bacteria</taxon>
        <taxon>Pseudomonadati</taxon>
        <taxon>Pseudomonadota</taxon>
        <taxon>Alphaproteobacteria</taxon>
        <taxon>Hyphomicrobiales</taxon>
        <taxon>Phyllobacteriaceae</taxon>
        <taxon>Mesorhizobium</taxon>
    </lineage>
</organism>
<dbReference type="EMBL" id="NPKH01000039">
    <property type="protein sequence ID" value="PAP91524.1"/>
    <property type="molecule type" value="Genomic_DNA"/>
</dbReference>